<dbReference type="Pfam" id="PF01406">
    <property type="entry name" value="tRNA-synt_1e"/>
    <property type="match status" value="1"/>
</dbReference>
<dbReference type="SUPFAM" id="SSF52374">
    <property type="entry name" value="Nucleotidylyl transferase"/>
    <property type="match status" value="1"/>
</dbReference>
<name>A0A858U4E2_9MOLU</name>
<dbReference type="RefSeq" id="WP_169604952.1">
    <property type="nucleotide sequence ID" value="NZ_CP051481.1"/>
</dbReference>
<dbReference type="GO" id="GO:0005524">
    <property type="term" value="F:ATP binding"/>
    <property type="evidence" value="ECO:0007669"/>
    <property type="project" value="UniProtKB-KW"/>
</dbReference>
<evidence type="ECO:0000256" key="2">
    <source>
        <dbReference type="ARBA" id="ARBA00022598"/>
    </source>
</evidence>
<protein>
    <submittedName>
        <fullName evidence="6">Class I tRNA ligase family protein</fullName>
    </submittedName>
</protein>
<evidence type="ECO:0000256" key="3">
    <source>
        <dbReference type="ARBA" id="ARBA00022741"/>
    </source>
</evidence>
<dbReference type="InterPro" id="IPR024909">
    <property type="entry name" value="Cys-tRNA/MSH_ligase"/>
</dbReference>
<dbReference type="InterPro" id="IPR014729">
    <property type="entry name" value="Rossmann-like_a/b/a_fold"/>
</dbReference>
<dbReference type="Gene3D" id="3.40.50.620">
    <property type="entry name" value="HUPs"/>
    <property type="match status" value="1"/>
</dbReference>
<sequence>MKKYYLCGPTVYDEPHIGNMRPILTFDILIRSQRYLGEQIFLLHNVTDIDDKIINKAIQTNTDETHVAQMYTNRYFELLEKLNIQKPNKICKVTESINLIDKFISKLIQNDSAYKVGSDVFFNIQKHSEYYGELSNQKIENMEYEDQTYDKKHPADFALWKDTKVGIKYDSSFGRGRPGWHTECVAMISEYLGHETIDLHGGGADLKFPHHENENIQFRALTNKPLAKEWIHFGTINVEGQKMSKSLGNVITAIDFLDKYNCDTLRLILLTSGVTKPINITQEVIESNNALITKFDNIVKKYLLEEKQQSIDDNIVNSIINEAAQMNFANVMKQLHTLSKNKNNTPTFVFVLKTLGFGIGDTKLTNEQKQVYANWKEMIKNKNYVEADKLREQLKIWNMN</sequence>
<dbReference type="Proteomes" id="UP000501060">
    <property type="component" value="Chromosome"/>
</dbReference>
<reference evidence="6 7" key="1">
    <citation type="submission" date="2020-04" db="EMBL/GenBank/DDBJ databases">
        <title>Novel Mycoplasma species detected in Phocoena phocoena (harbor porpoise) from the USA.</title>
        <authorList>
            <person name="Volokhov D.V."/>
        </authorList>
    </citation>
    <scope>NUCLEOTIDE SEQUENCE [LARGE SCALE GENOMIC DNA]</scope>
    <source>
        <strain evidence="6 7">Phocoena C-264-GEN</strain>
    </source>
</reference>
<organism evidence="6 7">
    <name type="scientific">Mycoplasma phocoenae</name>
    <dbReference type="NCBI Taxonomy" id="754517"/>
    <lineage>
        <taxon>Bacteria</taxon>
        <taxon>Bacillati</taxon>
        <taxon>Mycoplasmatota</taxon>
        <taxon>Mollicutes</taxon>
        <taxon>Mycoplasmataceae</taxon>
        <taxon>Mycoplasma</taxon>
    </lineage>
</organism>
<keyword evidence="4" id="KW-0067">ATP-binding</keyword>
<gene>
    <name evidence="6" type="ORF">HGG69_00995</name>
</gene>
<evidence type="ECO:0000256" key="4">
    <source>
        <dbReference type="ARBA" id="ARBA00022840"/>
    </source>
</evidence>
<dbReference type="PANTHER" id="PTHR10890:SF3">
    <property type="entry name" value="CYSTEINE--TRNA LIGASE, CYTOPLASMIC"/>
    <property type="match status" value="1"/>
</dbReference>
<evidence type="ECO:0000259" key="5">
    <source>
        <dbReference type="Pfam" id="PF01406"/>
    </source>
</evidence>
<comment type="subunit">
    <text evidence="1">Monomer.</text>
</comment>
<evidence type="ECO:0000256" key="1">
    <source>
        <dbReference type="ARBA" id="ARBA00011245"/>
    </source>
</evidence>
<dbReference type="EMBL" id="CP051481">
    <property type="protein sequence ID" value="QJG66901.1"/>
    <property type="molecule type" value="Genomic_DNA"/>
</dbReference>
<dbReference type="AlphaFoldDB" id="A0A858U4E2"/>
<dbReference type="GO" id="GO:0005829">
    <property type="term" value="C:cytosol"/>
    <property type="evidence" value="ECO:0007669"/>
    <property type="project" value="TreeGrafter"/>
</dbReference>
<dbReference type="PRINTS" id="PR00983">
    <property type="entry name" value="TRNASYNTHCYS"/>
</dbReference>
<evidence type="ECO:0000313" key="6">
    <source>
        <dbReference type="EMBL" id="QJG66901.1"/>
    </source>
</evidence>
<dbReference type="InterPro" id="IPR032678">
    <property type="entry name" value="tRNA-synt_1_cat_dom"/>
</dbReference>
<dbReference type="PANTHER" id="PTHR10890">
    <property type="entry name" value="CYSTEINYL-TRNA SYNTHETASE"/>
    <property type="match status" value="1"/>
</dbReference>
<proteinExistence type="predicted"/>
<dbReference type="KEGG" id="mphe:HGG69_00995"/>
<keyword evidence="3" id="KW-0547">Nucleotide-binding</keyword>
<dbReference type="GO" id="GO:0004817">
    <property type="term" value="F:cysteine-tRNA ligase activity"/>
    <property type="evidence" value="ECO:0007669"/>
    <property type="project" value="TreeGrafter"/>
</dbReference>
<keyword evidence="2 6" id="KW-0436">Ligase</keyword>
<feature type="domain" description="tRNA synthetases class I catalytic" evidence="5">
    <location>
        <begin position="3"/>
        <end position="287"/>
    </location>
</feature>
<keyword evidence="7" id="KW-1185">Reference proteome</keyword>
<dbReference type="GO" id="GO:0006423">
    <property type="term" value="P:cysteinyl-tRNA aminoacylation"/>
    <property type="evidence" value="ECO:0007669"/>
    <property type="project" value="TreeGrafter"/>
</dbReference>
<accession>A0A858U4E2</accession>
<evidence type="ECO:0000313" key="7">
    <source>
        <dbReference type="Proteomes" id="UP000501060"/>
    </source>
</evidence>